<feature type="region of interest" description="Disordered" evidence="1">
    <location>
        <begin position="1"/>
        <end position="56"/>
    </location>
</feature>
<feature type="region of interest" description="Disordered" evidence="1">
    <location>
        <begin position="68"/>
        <end position="102"/>
    </location>
</feature>
<proteinExistence type="predicted"/>
<protein>
    <submittedName>
        <fullName evidence="2">Uncharacterized protein</fullName>
    </submittedName>
</protein>
<feature type="region of interest" description="Disordered" evidence="1">
    <location>
        <begin position="746"/>
        <end position="780"/>
    </location>
</feature>
<reference evidence="2 3" key="1">
    <citation type="submission" date="2015-04" db="EMBL/GenBank/DDBJ databases">
        <title>Complete genome sequence of Schizopora paradoxa KUC8140, a cosmopolitan wood degrader in East Asia.</title>
        <authorList>
            <consortium name="DOE Joint Genome Institute"/>
            <person name="Min B."/>
            <person name="Park H."/>
            <person name="Jang Y."/>
            <person name="Kim J.-J."/>
            <person name="Kim K.H."/>
            <person name="Pangilinan J."/>
            <person name="Lipzen A."/>
            <person name="Riley R."/>
            <person name="Grigoriev I.V."/>
            <person name="Spatafora J.W."/>
            <person name="Choi I.-G."/>
        </authorList>
    </citation>
    <scope>NUCLEOTIDE SEQUENCE [LARGE SCALE GENOMIC DNA]</scope>
    <source>
        <strain evidence="2 3">KUC8140</strain>
    </source>
</reference>
<feature type="compositionally biased region" description="Basic and acidic residues" evidence="1">
    <location>
        <begin position="37"/>
        <end position="56"/>
    </location>
</feature>
<dbReference type="AlphaFoldDB" id="A0A0H2R9A0"/>
<evidence type="ECO:0000313" key="2">
    <source>
        <dbReference type="EMBL" id="KLO06063.1"/>
    </source>
</evidence>
<dbReference type="EMBL" id="KQ086241">
    <property type="protein sequence ID" value="KLO06063.1"/>
    <property type="molecule type" value="Genomic_DNA"/>
</dbReference>
<sequence length="802" mass="89718">MARRGLRRRVSDRSRKGTKGRPTASSDLRAPPLLAKSDLKKPTPERDRALEIPEESKSVLQTISGVAPNSESSFRVDLPEDSKSSIRRDDVGSRPTCPQTSVVSNTQYHPSLASYTWNMNSCWLDTSMQLLVVCFIRGFDAFKELFNAPGDHPQSVGQILFRHLCLRQEIFESECSHLEAKARVNDARDMLRLALVDWGVVNDVTSHEPLFCDGGTRHPAHQQIDCSPRPMKTTFLLDDDHSIYEGDAARFVQDQLCVKRVPDATPRCWRNNPDVCPDHCDGSASFLRVWTSFPLCLRLELPEGPELSAYLVWKFPESIRLVGLGLDGKEVECFYDIVGRAYFTPSSQHFTCIVADVDGLCYAYNDASNGGLLQPLDGPPYAAITGTARDFESMGHDELGRTVAVVYQLRGGVEDQEHLQRKIRAELSSSCQIAMTKPTSQLPPFAESSSPNLAIVQTDQVLWMKNPASCICVDYDETGGPAFIGAGSASDLRAADANQTKASAQRAEINMEARYQDLFARLRFPPTVDRTFLIDWTNFGETSGGDDKLEQFGYFEMSGSLPEPEDALARYDRFPYTAEVDAALRPHLHTLETMLFSVDSLDPSTVPILRHLRQARNRPTSQDDANRRHNLLLCAGDLSSEDQARVANWIYHCVPRAKEEGVIARWLTNEPLCHAFTLMLAHRHEIDCAKAFGLQLRRTPVNGPNLDKICLEAFERRLFEFSRASGRAGNSQWGLDVGNHQRRRTYATSVRGDGSVHSSDLERGGAFSEGSTTYRRPTPRRERVDVRRLLEAWDAGLDSDSE</sequence>
<gene>
    <name evidence="2" type="ORF">SCHPADRAFT_895766</name>
</gene>
<organism evidence="2 3">
    <name type="scientific">Schizopora paradoxa</name>
    <dbReference type="NCBI Taxonomy" id="27342"/>
    <lineage>
        <taxon>Eukaryota</taxon>
        <taxon>Fungi</taxon>
        <taxon>Dikarya</taxon>
        <taxon>Basidiomycota</taxon>
        <taxon>Agaricomycotina</taxon>
        <taxon>Agaricomycetes</taxon>
        <taxon>Hymenochaetales</taxon>
        <taxon>Schizoporaceae</taxon>
        <taxon>Schizopora</taxon>
    </lineage>
</organism>
<keyword evidence="3" id="KW-1185">Reference proteome</keyword>
<dbReference type="Proteomes" id="UP000053477">
    <property type="component" value="Unassembled WGS sequence"/>
</dbReference>
<evidence type="ECO:0000256" key="1">
    <source>
        <dbReference type="SAM" id="MobiDB-lite"/>
    </source>
</evidence>
<accession>A0A0H2R9A0</accession>
<feature type="compositionally biased region" description="Basic and acidic residues" evidence="1">
    <location>
        <begin position="77"/>
        <end position="92"/>
    </location>
</feature>
<dbReference type="OrthoDB" id="2621411at2759"/>
<dbReference type="InParanoid" id="A0A0H2R9A0"/>
<evidence type="ECO:0000313" key="3">
    <source>
        <dbReference type="Proteomes" id="UP000053477"/>
    </source>
</evidence>
<name>A0A0H2R9A0_9AGAM</name>
<dbReference type="STRING" id="27342.A0A0H2R9A0"/>